<dbReference type="Pfam" id="PF03169">
    <property type="entry name" value="OPT"/>
    <property type="match status" value="1"/>
</dbReference>
<evidence type="ECO:0000256" key="8">
    <source>
        <dbReference type="ARBA" id="ARBA00023136"/>
    </source>
</evidence>
<comment type="similarity">
    <text evidence="2">Belongs to the oligopeptide OPT transporter (TC 2.A.67.1) family.</text>
</comment>
<evidence type="ECO:0000256" key="4">
    <source>
        <dbReference type="ARBA" id="ARBA00022692"/>
    </source>
</evidence>
<feature type="transmembrane region" description="Helical" evidence="10">
    <location>
        <begin position="426"/>
        <end position="448"/>
    </location>
</feature>
<evidence type="ECO:0000256" key="9">
    <source>
        <dbReference type="SAM" id="MobiDB-lite"/>
    </source>
</evidence>
<sequence>MEIDAARIHRKKAAAAEDKEEEEEEEDEVSPIEEVRLTVTNADDPSLPVWTFRMWFIGTLACALMSFLNQFFAYRTEPLIITQITVQVASLPAGHFLAREHVLISIFANAGYAFGNGSAYAVGIVNIIKAFYRRNISFLAGWLLIITTQVLGYGWAGLMRKYVVEPAHMWWPSTLVQVSLFRALHEKEDRRMSRAKFFVIAMICSFAWYVVPGYLFPTLTSISWVCWAFSKSVTAQQLGSGMKGLGIGAFTLDWTAVASFLFSPLVCPFFAIVNIFVGYVIFLYIIIPVAYWGLNLYSAKTFPIFSSHLFTDNGVPYNITAIVNNKFEIDMQAYQQQGKIHLSMFFALSYGLSFATIASTLTHVGFFYGREIYDRFRVSYKGKPDIHTKLMRKYEDIPGWWFHLLLVATVIVSLILCTVLKDQVQLPWWGLLFSCAMAFVFTLPISIITATTNQTPGLNVITEYIMGLIMPGKPIANVCFKVYGYMSMSQAVSFLADFKLGHYMKIPPSPCSLCR</sequence>
<protein>
    <recommendedName>
        <fullName evidence="12">Oligopeptide transporter 4</fullName>
    </recommendedName>
</protein>
<dbReference type="InterPro" id="IPR004813">
    <property type="entry name" value="OPT"/>
</dbReference>
<reference evidence="11" key="1">
    <citation type="submission" date="2020-07" db="EMBL/GenBank/DDBJ databases">
        <authorList>
            <person name="Lin J."/>
        </authorList>
    </citation>
    <scope>NUCLEOTIDE SEQUENCE</scope>
</reference>
<feature type="transmembrane region" description="Helical" evidence="10">
    <location>
        <begin position="269"/>
        <end position="294"/>
    </location>
</feature>
<evidence type="ECO:0008006" key="12">
    <source>
        <dbReference type="Google" id="ProtNLM"/>
    </source>
</evidence>
<evidence type="ECO:0000256" key="3">
    <source>
        <dbReference type="ARBA" id="ARBA00022448"/>
    </source>
</evidence>
<evidence type="ECO:0000256" key="6">
    <source>
        <dbReference type="ARBA" id="ARBA00022927"/>
    </source>
</evidence>
<proteinExistence type="inferred from homology"/>
<feature type="transmembrane region" description="Helical" evidence="10">
    <location>
        <begin position="345"/>
        <end position="368"/>
    </location>
</feature>
<evidence type="ECO:0000313" key="11">
    <source>
        <dbReference type="EMBL" id="CAD1845157.1"/>
    </source>
</evidence>
<dbReference type="NCBIfam" id="TIGR00728">
    <property type="entry name" value="OPT_sfam"/>
    <property type="match status" value="1"/>
</dbReference>
<feature type="compositionally biased region" description="Acidic residues" evidence="9">
    <location>
        <begin position="18"/>
        <end position="29"/>
    </location>
</feature>
<comment type="subcellular location">
    <subcellularLocation>
        <location evidence="1">Membrane</location>
        <topology evidence="1">Multi-pass membrane protein</topology>
    </subcellularLocation>
</comment>
<feature type="transmembrane region" description="Helical" evidence="10">
    <location>
        <begin position="52"/>
        <end position="72"/>
    </location>
</feature>
<name>A0A6V7QQI1_ANACO</name>
<dbReference type="GO" id="GO:0015031">
    <property type="term" value="P:protein transport"/>
    <property type="evidence" value="ECO:0007669"/>
    <property type="project" value="UniProtKB-KW"/>
</dbReference>
<evidence type="ECO:0000256" key="1">
    <source>
        <dbReference type="ARBA" id="ARBA00004141"/>
    </source>
</evidence>
<feature type="transmembrane region" description="Helical" evidence="10">
    <location>
        <begin position="168"/>
        <end position="185"/>
    </location>
</feature>
<evidence type="ECO:0000256" key="7">
    <source>
        <dbReference type="ARBA" id="ARBA00022989"/>
    </source>
</evidence>
<evidence type="ECO:0000256" key="5">
    <source>
        <dbReference type="ARBA" id="ARBA00022856"/>
    </source>
</evidence>
<feature type="transmembrane region" description="Helical" evidence="10">
    <location>
        <begin position="197"/>
        <end position="215"/>
    </location>
</feature>
<keyword evidence="4 10" id="KW-0812">Transmembrane</keyword>
<accession>A0A6V7QQI1</accession>
<feature type="transmembrane region" description="Helical" evidence="10">
    <location>
        <begin position="104"/>
        <end position="128"/>
    </location>
</feature>
<keyword evidence="7 10" id="KW-1133">Transmembrane helix</keyword>
<keyword evidence="3" id="KW-0813">Transport</keyword>
<keyword evidence="6" id="KW-0653">Protein transport</keyword>
<gene>
    <name evidence="11" type="ORF">CB5_LOCUS28368</name>
</gene>
<feature type="transmembrane region" description="Helical" evidence="10">
    <location>
        <begin position="400"/>
        <end position="419"/>
    </location>
</feature>
<dbReference type="AlphaFoldDB" id="A0A6V7QQI1"/>
<dbReference type="GO" id="GO:0035673">
    <property type="term" value="F:oligopeptide transmembrane transporter activity"/>
    <property type="evidence" value="ECO:0007669"/>
    <property type="project" value="InterPro"/>
</dbReference>
<organism evidence="11">
    <name type="scientific">Ananas comosus var. bracteatus</name>
    <name type="common">red pineapple</name>
    <dbReference type="NCBI Taxonomy" id="296719"/>
    <lineage>
        <taxon>Eukaryota</taxon>
        <taxon>Viridiplantae</taxon>
        <taxon>Streptophyta</taxon>
        <taxon>Embryophyta</taxon>
        <taxon>Tracheophyta</taxon>
        <taxon>Spermatophyta</taxon>
        <taxon>Magnoliopsida</taxon>
        <taxon>Liliopsida</taxon>
        <taxon>Poales</taxon>
        <taxon>Bromeliaceae</taxon>
        <taxon>Bromelioideae</taxon>
        <taxon>Ananas</taxon>
    </lineage>
</organism>
<dbReference type="EMBL" id="LR862137">
    <property type="protein sequence ID" value="CAD1845157.1"/>
    <property type="molecule type" value="Genomic_DNA"/>
</dbReference>
<keyword evidence="8 10" id="KW-0472">Membrane</keyword>
<evidence type="ECO:0000256" key="10">
    <source>
        <dbReference type="SAM" id="Phobius"/>
    </source>
</evidence>
<dbReference type="PANTHER" id="PTHR22601">
    <property type="entry name" value="ISP4 LIKE PROTEIN"/>
    <property type="match status" value="1"/>
</dbReference>
<feature type="transmembrane region" description="Helical" evidence="10">
    <location>
        <begin position="135"/>
        <end position="156"/>
    </location>
</feature>
<feature type="region of interest" description="Disordered" evidence="9">
    <location>
        <begin position="1"/>
        <end position="29"/>
    </location>
</feature>
<keyword evidence="5" id="KW-0571">Peptide transport</keyword>
<dbReference type="GO" id="GO:0016020">
    <property type="term" value="C:membrane"/>
    <property type="evidence" value="ECO:0007669"/>
    <property type="project" value="UniProtKB-SubCell"/>
</dbReference>
<dbReference type="InterPro" id="IPR004648">
    <property type="entry name" value="Oligpept_transpt"/>
</dbReference>
<evidence type="ECO:0000256" key="2">
    <source>
        <dbReference type="ARBA" id="ARBA00005484"/>
    </source>
</evidence>